<feature type="region of interest" description="Disordered" evidence="1">
    <location>
        <begin position="37"/>
        <end position="121"/>
    </location>
</feature>
<evidence type="ECO:0000313" key="3">
    <source>
        <dbReference type="Proteomes" id="UP000645555"/>
    </source>
</evidence>
<dbReference type="Proteomes" id="UP000645555">
    <property type="component" value="Unassembled WGS sequence"/>
</dbReference>
<name>A0A918KMC6_9ACTN</name>
<accession>A0A918KMC6</accession>
<reference evidence="2" key="1">
    <citation type="journal article" date="2014" name="Int. J. Syst. Evol. Microbiol.">
        <title>Complete genome sequence of Corynebacterium casei LMG S-19264T (=DSM 44701T), isolated from a smear-ripened cheese.</title>
        <authorList>
            <consortium name="US DOE Joint Genome Institute (JGI-PGF)"/>
            <person name="Walter F."/>
            <person name="Albersmeier A."/>
            <person name="Kalinowski J."/>
            <person name="Ruckert C."/>
        </authorList>
    </citation>
    <scope>NUCLEOTIDE SEQUENCE</scope>
    <source>
        <strain evidence="2">JCM 4956</strain>
    </source>
</reference>
<feature type="compositionally biased region" description="Low complexity" evidence="1">
    <location>
        <begin position="102"/>
        <end position="121"/>
    </location>
</feature>
<comment type="caution">
    <text evidence="2">The sequence shown here is derived from an EMBL/GenBank/DDBJ whole genome shotgun (WGS) entry which is preliminary data.</text>
</comment>
<dbReference type="AlphaFoldDB" id="A0A918KMC6"/>
<protein>
    <submittedName>
        <fullName evidence="2">Uncharacterized protein</fullName>
    </submittedName>
</protein>
<reference evidence="2" key="2">
    <citation type="submission" date="2020-09" db="EMBL/GenBank/DDBJ databases">
        <authorList>
            <person name="Sun Q."/>
            <person name="Ohkuma M."/>
        </authorList>
    </citation>
    <scope>NUCLEOTIDE SEQUENCE</scope>
    <source>
        <strain evidence="2">JCM 4956</strain>
    </source>
</reference>
<sequence>MTGPPGNGEGELVAAHRAIPGARRPWARNTWMTSAIWGAKTQPEDRGAPRPYVSRHTPVRVTPCRERGPARPGEGGGRVRRRCLPPDVDQRPRRKGRALPDPGRAASRPATPAARATAPPG</sequence>
<evidence type="ECO:0000313" key="2">
    <source>
        <dbReference type="EMBL" id="GGX68674.1"/>
    </source>
</evidence>
<proteinExistence type="predicted"/>
<organism evidence="2 3">
    <name type="scientific">Streptomyces fructofermentans</name>
    <dbReference type="NCBI Taxonomy" id="152141"/>
    <lineage>
        <taxon>Bacteria</taxon>
        <taxon>Bacillati</taxon>
        <taxon>Actinomycetota</taxon>
        <taxon>Actinomycetes</taxon>
        <taxon>Kitasatosporales</taxon>
        <taxon>Streptomycetaceae</taxon>
        <taxon>Streptomyces</taxon>
    </lineage>
</organism>
<keyword evidence="3" id="KW-1185">Reference proteome</keyword>
<evidence type="ECO:0000256" key="1">
    <source>
        <dbReference type="SAM" id="MobiDB-lite"/>
    </source>
</evidence>
<dbReference type="EMBL" id="BMWD01000013">
    <property type="protein sequence ID" value="GGX68674.1"/>
    <property type="molecule type" value="Genomic_DNA"/>
</dbReference>
<gene>
    <name evidence="2" type="ORF">GCM10010515_40500</name>
</gene>